<name>X0VN57_9ZZZZ</name>
<gene>
    <name evidence="1" type="ORF">S01H1_54745</name>
</gene>
<comment type="caution">
    <text evidence="1">The sequence shown here is derived from an EMBL/GenBank/DDBJ whole genome shotgun (WGS) entry which is preliminary data.</text>
</comment>
<organism evidence="1">
    <name type="scientific">marine sediment metagenome</name>
    <dbReference type="NCBI Taxonomy" id="412755"/>
    <lineage>
        <taxon>unclassified sequences</taxon>
        <taxon>metagenomes</taxon>
        <taxon>ecological metagenomes</taxon>
    </lineage>
</organism>
<proteinExistence type="predicted"/>
<feature type="non-terminal residue" evidence="1">
    <location>
        <position position="89"/>
    </location>
</feature>
<dbReference type="EMBL" id="BARS01035538">
    <property type="protein sequence ID" value="GAG19680.1"/>
    <property type="molecule type" value="Genomic_DNA"/>
</dbReference>
<accession>X0VN57</accession>
<protein>
    <submittedName>
        <fullName evidence="1">Uncharacterized protein</fullName>
    </submittedName>
</protein>
<sequence>MTTKAMERMQKEREYYSTIYQFLEESATGELRFNNLILKAILESYERLVSCVEEGKPFVASFYTSAPEIYAAMDLPWYCMLATPFMEGS</sequence>
<evidence type="ECO:0000313" key="1">
    <source>
        <dbReference type="EMBL" id="GAG19680.1"/>
    </source>
</evidence>
<reference evidence="1" key="1">
    <citation type="journal article" date="2014" name="Front. Microbiol.">
        <title>High frequency of phylogenetically diverse reductive dehalogenase-homologous genes in deep subseafloor sedimentary metagenomes.</title>
        <authorList>
            <person name="Kawai M."/>
            <person name="Futagami T."/>
            <person name="Toyoda A."/>
            <person name="Takaki Y."/>
            <person name="Nishi S."/>
            <person name="Hori S."/>
            <person name="Arai W."/>
            <person name="Tsubouchi T."/>
            <person name="Morono Y."/>
            <person name="Uchiyama I."/>
            <person name="Ito T."/>
            <person name="Fujiyama A."/>
            <person name="Inagaki F."/>
            <person name="Takami H."/>
        </authorList>
    </citation>
    <scope>NUCLEOTIDE SEQUENCE</scope>
    <source>
        <strain evidence="1">Expedition CK06-06</strain>
    </source>
</reference>
<dbReference type="AlphaFoldDB" id="X0VN57"/>